<dbReference type="AlphaFoldDB" id="A0A7M7N552"/>
<feature type="compositionally biased region" description="Basic and acidic residues" evidence="2">
    <location>
        <begin position="296"/>
        <end position="305"/>
    </location>
</feature>
<dbReference type="CTD" id="84902"/>
<feature type="coiled-coil region" evidence="1">
    <location>
        <begin position="901"/>
        <end position="935"/>
    </location>
</feature>
<dbReference type="OMA" id="VNEPMIE"/>
<dbReference type="GO" id="GO:0007268">
    <property type="term" value="P:chemical synaptic transmission"/>
    <property type="evidence" value="ECO:0007669"/>
    <property type="project" value="InterPro"/>
</dbReference>
<keyword evidence="1" id="KW-0175">Coiled coil</keyword>
<name>A0A7M7N552_STRPU</name>
<feature type="region of interest" description="Disordered" evidence="2">
    <location>
        <begin position="69"/>
        <end position="361"/>
    </location>
</feature>
<dbReference type="PANTHER" id="PTHR36170:SF1">
    <property type="entry name" value="CENTROSOMAL PROTEIN OF 89 KDA"/>
    <property type="match status" value="1"/>
</dbReference>
<reference evidence="3" key="2">
    <citation type="submission" date="2021-01" db="UniProtKB">
        <authorList>
            <consortium name="EnsemblMetazoa"/>
        </authorList>
    </citation>
    <scope>IDENTIFICATION</scope>
</reference>
<dbReference type="GeneID" id="591616"/>
<feature type="compositionally biased region" description="Acidic residues" evidence="2">
    <location>
        <begin position="115"/>
        <end position="131"/>
    </location>
</feature>
<feature type="compositionally biased region" description="Basic residues" evidence="2">
    <location>
        <begin position="263"/>
        <end position="281"/>
    </location>
</feature>
<dbReference type="KEGG" id="spu:591616"/>
<proteinExistence type="predicted"/>
<accession>A0A7M7N552</accession>
<feature type="compositionally biased region" description="Polar residues" evidence="2">
    <location>
        <begin position="228"/>
        <end position="237"/>
    </location>
</feature>
<dbReference type="RefSeq" id="XP_030831423.1">
    <property type="nucleotide sequence ID" value="XM_030975563.1"/>
</dbReference>
<feature type="compositionally biased region" description="Pro residues" evidence="2">
    <location>
        <begin position="35"/>
        <end position="44"/>
    </location>
</feature>
<protein>
    <recommendedName>
        <fullName evidence="5">Centrosomal protein of 89 kDa</fullName>
    </recommendedName>
</protein>
<evidence type="ECO:0008006" key="5">
    <source>
        <dbReference type="Google" id="ProtNLM"/>
    </source>
</evidence>
<dbReference type="InParanoid" id="A0A7M7N552"/>
<dbReference type="PANTHER" id="PTHR36170">
    <property type="entry name" value="CENTROSOMAL PROTEIN OF 89 KDA"/>
    <property type="match status" value="1"/>
</dbReference>
<dbReference type="Proteomes" id="UP000007110">
    <property type="component" value="Unassembled WGS sequence"/>
</dbReference>
<dbReference type="GO" id="GO:0005814">
    <property type="term" value="C:centriole"/>
    <property type="evidence" value="ECO:0000318"/>
    <property type="project" value="GO_Central"/>
</dbReference>
<feature type="region of interest" description="Disordered" evidence="2">
    <location>
        <begin position="954"/>
        <end position="986"/>
    </location>
</feature>
<evidence type="ECO:0000313" key="4">
    <source>
        <dbReference type="Proteomes" id="UP000007110"/>
    </source>
</evidence>
<feature type="coiled-coil region" evidence="1">
    <location>
        <begin position="412"/>
        <end position="548"/>
    </location>
</feature>
<keyword evidence="4" id="KW-1185">Reference proteome</keyword>
<evidence type="ECO:0000313" key="3">
    <source>
        <dbReference type="EnsemblMetazoa" id="XP_030831423"/>
    </source>
</evidence>
<dbReference type="EnsemblMetazoa" id="XM_030975563">
    <property type="protein sequence ID" value="XP_030831423"/>
    <property type="gene ID" value="LOC591616"/>
</dbReference>
<feature type="coiled-coil region" evidence="1">
    <location>
        <begin position="687"/>
        <end position="815"/>
    </location>
</feature>
<feature type="compositionally biased region" description="Basic residues" evidence="2">
    <location>
        <begin position="350"/>
        <end position="360"/>
    </location>
</feature>
<reference evidence="4" key="1">
    <citation type="submission" date="2015-02" db="EMBL/GenBank/DDBJ databases">
        <title>Genome sequencing for Strongylocentrotus purpuratus.</title>
        <authorList>
            <person name="Murali S."/>
            <person name="Liu Y."/>
            <person name="Vee V."/>
            <person name="English A."/>
            <person name="Wang M."/>
            <person name="Skinner E."/>
            <person name="Han Y."/>
            <person name="Muzny D.M."/>
            <person name="Worley K.C."/>
            <person name="Gibbs R.A."/>
        </authorList>
    </citation>
    <scope>NUCLEOTIDE SEQUENCE</scope>
</reference>
<feature type="coiled-coil region" evidence="1">
    <location>
        <begin position="580"/>
        <end position="661"/>
    </location>
</feature>
<dbReference type="GO" id="GO:0007005">
    <property type="term" value="P:mitochondrion organization"/>
    <property type="evidence" value="ECO:0000318"/>
    <property type="project" value="GO_Central"/>
</dbReference>
<organism evidence="3 4">
    <name type="scientific">Strongylocentrotus purpuratus</name>
    <name type="common">Purple sea urchin</name>
    <dbReference type="NCBI Taxonomy" id="7668"/>
    <lineage>
        <taxon>Eukaryota</taxon>
        <taxon>Metazoa</taxon>
        <taxon>Echinodermata</taxon>
        <taxon>Eleutherozoa</taxon>
        <taxon>Echinozoa</taxon>
        <taxon>Echinoidea</taxon>
        <taxon>Euechinoidea</taxon>
        <taxon>Echinacea</taxon>
        <taxon>Camarodonta</taxon>
        <taxon>Echinidea</taxon>
        <taxon>Strongylocentrotidae</taxon>
        <taxon>Strongylocentrotus</taxon>
    </lineage>
</organism>
<feature type="compositionally biased region" description="Low complexity" evidence="2">
    <location>
        <begin position="45"/>
        <end position="56"/>
    </location>
</feature>
<feature type="region of interest" description="Disordered" evidence="2">
    <location>
        <begin position="1"/>
        <end position="56"/>
    </location>
</feature>
<dbReference type="OrthoDB" id="6622877at2759"/>
<evidence type="ECO:0000256" key="1">
    <source>
        <dbReference type="SAM" id="Coils"/>
    </source>
</evidence>
<evidence type="ECO:0000256" key="2">
    <source>
        <dbReference type="SAM" id="MobiDB-lite"/>
    </source>
</evidence>
<dbReference type="GO" id="GO:0060271">
    <property type="term" value="P:cilium assembly"/>
    <property type="evidence" value="ECO:0000318"/>
    <property type="project" value="GO_Central"/>
</dbReference>
<dbReference type="GO" id="GO:0045202">
    <property type="term" value="C:synapse"/>
    <property type="evidence" value="ECO:0007669"/>
    <property type="project" value="GOC"/>
</dbReference>
<feature type="compositionally biased region" description="Basic and acidic residues" evidence="2">
    <location>
        <begin position="183"/>
        <end position="195"/>
    </location>
</feature>
<dbReference type="InterPro" id="IPR033545">
    <property type="entry name" value="CEP89"/>
</dbReference>
<dbReference type="GO" id="GO:0097539">
    <property type="term" value="C:ciliary transition fiber"/>
    <property type="evidence" value="ECO:0000318"/>
    <property type="project" value="GO_Central"/>
</dbReference>
<sequence>MAGKKDKKQKKKNKPLSRIGTALFPRAIFAAVPRSPEPPKPAQSPAPSHSRPASALSSAIMDATFVGRAIASPSPNSTLRATGDFTPREEGGGVDAAEVQRHLESGSMARSSMYDYEDSEEEDDDDDEDLDYMGISRRQREMEYNDDPGYARVGDIQKMLSEEKRGTISNRARLETPPTSEEESPRLTDRTRTDTNRSQPVPSPRDPSTLPSTSHAADIHTQDYEESLPQSHPQGYSQGHHEGHEQGYSPGALDGADSGGNSGKRKKKKAKEKEKKQKKGKNGTDEFEGLYAQPIKKHEPLERHPSILSNESDFTGVSADDFSDLISPTPSWKRKPQSPDLGNPEVVSGRSKKKSGRSKTKNVVNEPMIEKVRVDNNQYTAAPPPVTPQDNDIYSHLSRADSLNQSASDDYLRRTNERLETELDLIQRERDDLMNTLDQRTKQLVEERGRRTDLNKSLGLVSDLEAQVGELSDTCHRQRDEKRVLQEANKRLKGENMTLQDMAQSNQEDDGMYLNQLKKQAGAVIQDNEELKNVIHKLNVQLSRYQAKYAPPQKGDPPGLPTRGSTPRWLTDTKYLSPLITAYEAQLMEKEEEIQVNVEEVEELRRSAEEVIRENQRLYRKLEETGGGGVGPKAKKSESWLNEIEEQAQLVLEENQVVLEQMDLQQKKLHEQQRKHAQETIRLTKRLTLVESEKNGVESELSELQIKYGALKDQHERSVREVESQMPVQEHLNTVAEYKRSMHDLKRQVEAETENTLSRLTAVETEKQSVAMRVVDYQAENSQLKGEIQAMLKAQKRLQHKLTMLEKELSHSEAREKAANQHLNRVLEIAEQTAAERDSYKKMAHTQAQEKERAVNKMIAGNVAIGRMEEKLKMYKLRAGDKIDDIVGRMKDQDEFHTSRLSQYEREMKHLGQLVREKQDALDEVAADKQKVEEQLEVVWQSATQDNKRLKARLAKSLRSSSAADSNLIPFGSDSDNRGLMSSESD</sequence>
<feature type="region of interest" description="Disordered" evidence="2">
    <location>
        <begin position="549"/>
        <end position="568"/>
    </location>
</feature>
<feature type="compositionally biased region" description="Basic residues" evidence="2">
    <location>
        <begin position="1"/>
        <end position="15"/>
    </location>
</feature>